<dbReference type="EMBL" id="QGGY01000015">
    <property type="protein sequence ID" value="PWJ72972.1"/>
    <property type="molecule type" value="Genomic_DNA"/>
</dbReference>
<dbReference type="InterPro" id="IPR029044">
    <property type="entry name" value="Nucleotide-diphossugar_trans"/>
</dbReference>
<gene>
    <name evidence="2" type="ORF">C7383_115128</name>
</gene>
<dbReference type="RefSeq" id="WP_109748133.1">
    <property type="nucleotide sequence ID" value="NZ_JANKBI010000015.1"/>
</dbReference>
<feature type="domain" description="MobA-like NTP transferase" evidence="1">
    <location>
        <begin position="6"/>
        <end position="171"/>
    </location>
</feature>
<dbReference type="CDD" id="cd04182">
    <property type="entry name" value="GT_2_like_f"/>
    <property type="match status" value="1"/>
</dbReference>
<protein>
    <submittedName>
        <fullName evidence="2">Molybdenum cofactor cytidylyltransferase</fullName>
    </submittedName>
</protein>
<dbReference type="Proteomes" id="UP000245412">
    <property type="component" value="Unassembled WGS sequence"/>
</dbReference>
<dbReference type="GO" id="GO:0016779">
    <property type="term" value="F:nucleotidyltransferase activity"/>
    <property type="evidence" value="ECO:0007669"/>
    <property type="project" value="UniProtKB-KW"/>
</dbReference>
<name>A0AB73SZK8_9FIRM</name>
<evidence type="ECO:0000313" key="2">
    <source>
        <dbReference type="EMBL" id="PWJ72972.1"/>
    </source>
</evidence>
<evidence type="ECO:0000259" key="1">
    <source>
        <dbReference type="Pfam" id="PF12804"/>
    </source>
</evidence>
<keyword evidence="2" id="KW-0548">Nucleotidyltransferase</keyword>
<proteinExistence type="predicted"/>
<reference evidence="2 3" key="1">
    <citation type="submission" date="2018-05" db="EMBL/GenBank/DDBJ databases">
        <authorList>
            <person name="Goeker M."/>
            <person name="Huntemann M."/>
            <person name="Clum A."/>
            <person name="Pillay M."/>
            <person name="Palaniappan K."/>
            <person name="Varghese N."/>
            <person name="Mikhailova N."/>
            <person name="Stamatis D."/>
            <person name="Reddy T."/>
            <person name="Daum C."/>
            <person name="Shapiro N."/>
            <person name="Ivanova N."/>
            <person name="Kyrpides N."/>
            <person name="Woyke T."/>
        </authorList>
    </citation>
    <scope>NUCLEOTIDE SEQUENCE [LARGE SCALE GENOMIC DNA]</scope>
    <source>
        <strain evidence="2 3">DSM 26524</strain>
    </source>
</reference>
<dbReference type="Pfam" id="PF12804">
    <property type="entry name" value="NTP_transf_3"/>
    <property type="match status" value="1"/>
</dbReference>
<keyword evidence="2" id="KW-0808">Transferase</keyword>
<dbReference type="Gene3D" id="3.90.550.10">
    <property type="entry name" value="Spore Coat Polysaccharide Biosynthesis Protein SpsA, Chain A"/>
    <property type="match status" value="1"/>
</dbReference>
<sequence length="194" mass="21680">MKVTLIYLAAGNSRRFGLNKLLYPIEGRAMYRHLLERLASICERHEGWEVLAVTQYEEIYSEIMSSMEGRPVRVIMSPDSIRGISMSVKAGVRASGDSDAWAFFVADQPFMKETTAEGFLETMEREGCELGCMASGGHLGNPAWFLADYAPELLDLAGDRGGKQIIRKYLERVRLYEAGGEKELLDIDTMSGLL</sequence>
<organism evidence="2 3">
    <name type="scientific">Murimonas intestini</name>
    <dbReference type="NCBI Taxonomy" id="1337051"/>
    <lineage>
        <taxon>Bacteria</taxon>
        <taxon>Bacillati</taxon>
        <taxon>Bacillota</taxon>
        <taxon>Clostridia</taxon>
        <taxon>Lachnospirales</taxon>
        <taxon>Lachnospiraceae</taxon>
        <taxon>Murimonas</taxon>
    </lineage>
</organism>
<accession>A0AB73SZK8</accession>
<dbReference type="AlphaFoldDB" id="A0AB73SZK8"/>
<dbReference type="PANTHER" id="PTHR43777:SF1">
    <property type="entry name" value="MOLYBDENUM COFACTOR CYTIDYLYLTRANSFERASE"/>
    <property type="match status" value="1"/>
</dbReference>
<comment type="caution">
    <text evidence="2">The sequence shown here is derived from an EMBL/GenBank/DDBJ whole genome shotgun (WGS) entry which is preliminary data.</text>
</comment>
<dbReference type="SUPFAM" id="SSF53448">
    <property type="entry name" value="Nucleotide-diphospho-sugar transferases"/>
    <property type="match status" value="1"/>
</dbReference>
<evidence type="ECO:0000313" key="3">
    <source>
        <dbReference type="Proteomes" id="UP000245412"/>
    </source>
</evidence>
<dbReference type="InterPro" id="IPR025877">
    <property type="entry name" value="MobA-like_NTP_Trfase"/>
</dbReference>
<keyword evidence="3" id="KW-1185">Reference proteome</keyword>
<dbReference type="PANTHER" id="PTHR43777">
    <property type="entry name" value="MOLYBDENUM COFACTOR CYTIDYLYLTRANSFERASE"/>
    <property type="match status" value="1"/>
</dbReference>